<evidence type="ECO:0000256" key="4">
    <source>
        <dbReference type="ARBA" id="ARBA00022519"/>
    </source>
</evidence>
<dbReference type="KEGG" id="aal:EP13_14380"/>
<dbReference type="RefSeq" id="WP_044057831.1">
    <property type="nucleotide sequence ID" value="NZ_CBCSKJ010000002.1"/>
</dbReference>
<dbReference type="PROSITE" id="PS50850">
    <property type="entry name" value="MFS"/>
    <property type="match status" value="1"/>
</dbReference>
<dbReference type="Pfam" id="PF01306">
    <property type="entry name" value="LacY_symp"/>
    <property type="match status" value="1"/>
</dbReference>
<feature type="transmembrane region" description="Helical" evidence="8">
    <location>
        <begin position="145"/>
        <end position="164"/>
    </location>
</feature>
<accession>A0A075P1U0</accession>
<keyword evidence="4" id="KW-0997">Cell inner membrane</keyword>
<feature type="transmembrane region" description="Helical" evidence="8">
    <location>
        <begin position="252"/>
        <end position="272"/>
    </location>
</feature>
<dbReference type="NCBIfam" id="NF007077">
    <property type="entry name" value="PRK09528.1"/>
    <property type="match status" value="1"/>
</dbReference>
<dbReference type="eggNOG" id="COG0738">
    <property type="taxonomic scope" value="Bacteria"/>
</dbReference>
<feature type="transmembrane region" description="Helical" evidence="8">
    <location>
        <begin position="12"/>
        <end position="34"/>
    </location>
</feature>
<feature type="transmembrane region" description="Helical" evidence="8">
    <location>
        <begin position="309"/>
        <end position="330"/>
    </location>
</feature>
<feature type="transmembrane region" description="Helical" evidence="8">
    <location>
        <begin position="46"/>
        <end position="64"/>
    </location>
</feature>
<dbReference type="PRINTS" id="PR00174">
    <property type="entry name" value="LACYSMPORT"/>
</dbReference>
<dbReference type="PANTHER" id="PTHR23522:SF10">
    <property type="entry name" value="3-PHENYLPROPIONIC ACID TRANSPORTER-RELATED"/>
    <property type="match status" value="1"/>
</dbReference>
<proteinExistence type="predicted"/>
<feature type="transmembrane region" description="Helical" evidence="8">
    <location>
        <begin position="215"/>
        <end position="232"/>
    </location>
</feature>
<dbReference type="Gene3D" id="1.20.1250.20">
    <property type="entry name" value="MFS general substrate transporter like domains"/>
    <property type="match status" value="2"/>
</dbReference>
<keyword evidence="3" id="KW-1003">Cell membrane</keyword>
<evidence type="ECO:0000313" key="11">
    <source>
        <dbReference type="Proteomes" id="UP000056090"/>
    </source>
</evidence>
<feature type="domain" description="Major facilitator superfamily (MFS) profile" evidence="9">
    <location>
        <begin position="4"/>
        <end position="397"/>
    </location>
</feature>
<feature type="transmembrane region" description="Helical" evidence="8">
    <location>
        <begin position="76"/>
        <end position="95"/>
    </location>
</feature>
<name>A0A075P1U0_9ALTE</name>
<dbReference type="EMBL" id="CP008849">
    <property type="protein sequence ID" value="AIF99771.1"/>
    <property type="molecule type" value="Genomic_DNA"/>
</dbReference>
<dbReference type="NCBIfam" id="TIGR00882">
    <property type="entry name" value="2A0105"/>
    <property type="match status" value="1"/>
</dbReference>
<evidence type="ECO:0000256" key="3">
    <source>
        <dbReference type="ARBA" id="ARBA00022475"/>
    </source>
</evidence>
<dbReference type="InterPro" id="IPR000576">
    <property type="entry name" value="LacY/RafB_perm_fam"/>
</dbReference>
<evidence type="ECO:0000256" key="1">
    <source>
        <dbReference type="ARBA" id="ARBA00004429"/>
    </source>
</evidence>
<keyword evidence="7 8" id="KW-0472">Membrane</keyword>
<dbReference type="Proteomes" id="UP000056090">
    <property type="component" value="Chromosome"/>
</dbReference>
<dbReference type="PANTHER" id="PTHR23522">
    <property type="entry name" value="BLL5896 PROTEIN"/>
    <property type="match status" value="1"/>
</dbReference>
<keyword evidence="11" id="KW-1185">Reference proteome</keyword>
<evidence type="ECO:0000313" key="10">
    <source>
        <dbReference type="EMBL" id="AIF99771.1"/>
    </source>
</evidence>
<evidence type="ECO:0000256" key="8">
    <source>
        <dbReference type="SAM" id="Phobius"/>
    </source>
</evidence>
<dbReference type="AlphaFoldDB" id="A0A075P1U0"/>
<dbReference type="GO" id="GO:0015528">
    <property type="term" value="F:lactose:proton symporter activity"/>
    <property type="evidence" value="ECO:0007669"/>
    <property type="project" value="TreeGrafter"/>
</dbReference>
<evidence type="ECO:0000259" key="9">
    <source>
        <dbReference type="PROSITE" id="PS50850"/>
    </source>
</evidence>
<protein>
    <submittedName>
        <fullName evidence="10">Galactoside permease</fullName>
    </submittedName>
</protein>
<feature type="transmembrane region" description="Helical" evidence="8">
    <location>
        <begin position="170"/>
        <end position="189"/>
    </location>
</feature>
<dbReference type="SUPFAM" id="SSF103473">
    <property type="entry name" value="MFS general substrate transporter"/>
    <property type="match status" value="1"/>
</dbReference>
<dbReference type="InterPro" id="IPR020846">
    <property type="entry name" value="MFS_dom"/>
</dbReference>
<evidence type="ECO:0000256" key="5">
    <source>
        <dbReference type="ARBA" id="ARBA00022692"/>
    </source>
</evidence>
<feature type="transmembrane region" description="Helical" evidence="8">
    <location>
        <begin position="374"/>
        <end position="393"/>
    </location>
</feature>
<reference evidence="10 11" key="1">
    <citation type="submission" date="2014-06" db="EMBL/GenBank/DDBJ databases">
        <title>Genomes of Alteromonas australica, a world apart.</title>
        <authorList>
            <person name="Gonzaga A."/>
            <person name="Lopez-Perez M."/>
            <person name="Rodriguez-Valera F."/>
        </authorList>
    </citation>
    <scope>NUCLEOTIDE SEQUENCE [LARGE SCALE GENOMIC DNA]</scope>
    <source>
        <strain evidence="10 11">H 17</strain>
    </source>
</reference>
<sequence length="410" mass="45210">MKCQLNSAYWSSAITFFSFFLTWSFCYSLFPLWLNQTLALTGKETGVVFATNALAALIIMPVYGILQDRLGTGKQLLFMLGLLMAGVGPFFILIYQPLLTSFFIVGAIVGALYNALTFGAAVGTLEAYIERLGRQHDVEFGKARLWGSLGWACATFVAGVTFNINPKLNFVLASATGVGFILCLFWLPASTKTPRTKKKKVGVSDVLSLFSQSRFWRLSLYVMGVSCLYQIYDQQFPIYFSSLFPTPEEGNRFYGYLNSLQVFIEAGMMFIAPFIVNKIGPKNGLLLSGAIMALRMLASGVVADPVSISLVKLLHALELPILLVAIFKYIAVNFDTRLSATIYLIGFHVFTQVVTTLLSSVIGELYDDLGFADTYLLLGTVVTANLIFSFWILENNKPKNDVAARTTGGY</sequence>
<evidence type="ECO:0000256" key="2">
    <source>
        <dbReference type="ARBA" id="ARBA00022448"/>
    </source>
</evidence>
<gene>
    <name evidence="10" type="ORF">EP13_14380</name>
</gene>
<dbReference type="GO" id="GO:0005886">
    <property type="term" value="C:plasma membrane"/>
    <property type="evidence" value="ECO:0007669"/>
    <property type="project" value="UniProtKB-SubCell"/>
</dbReference>
<dbReference type="InterPro" id="IPR036259">
    <property type="entry name" value="MFS_trans_sf"/>
</dbReference>
<dbReference type="GeneID" id="78256080"/>
<keyword evidence="5 8" id="KW-0812">Transmembrane</keyword>
<feature type="transmembrane region" description="Helical" evidence="8">
    <location>
        <begin position="342"/>
        <end position="362"/>
    </location>
</feature>
<keyword evidence="6 8" id="KW-1133">Transmembrane helix</keyword>
<feature type="transmembrane region" description="Helical" evidence="8">
    <location>
        <begin position="101"/>
        <end position="125"/>
    </location>
</feature>
<comment type="subcellular location">
    <subcellularLocation>
        <location evidence="1">Cell inner membrane</location>
        <topology evidence="1">Multi-pass membrane protein</topology>
    </subcellularLocation>
</comment>
<organism evidence="10 11">
    <name type="scientific">Alteromonas australica</name>
    <dbReference type="NCBI Taxonomy" id="589873"/>
    <lineage>
        <taxon>Bacteria</taxon>
        <taxon>Pseudomonadati</taxon>
        <taxon>Pseudomonadota</taxon>
        <taxon>Gammaproteobacteria</taxon>
        <taxon>Alteromonadales</taxon>
        <taxon>Alteromonadaceae</taxon>
        <taxon>Alteromonas/Salinimonas group</taxon>
        <taxon>Alteromonas</taxon>
    </lineage>
</organism>
<evidence type="ECO:0000256" key="6">
    <source>
        <dbReference type="ARBA" id="ARBA00022989"/>
    </source>
</evidence>
<feature type="transmembrane region" description="Helical" evidence="8">
    <location>
        <begin position="284"/>
        <end position="303"/>
    </location>
</feature>
<keyword evidence="2" id="KW-0813">Transport</keyword>
<dbReference type="GO" id="GO:0030395">
    <property type="term" value="F:lactose binding"/>
    <property type="evidence" value="ECO:0007669"/>
    <property type="project" value="TreeGrafter"/>
</dbReference>
<evidence type="ECO:0000256" key="7">
    <source>
        <dbReference type="ARBA" id="ARBA00023136"/>
    </source>
</evidence>